<evidence type="ECO:0000256" key="2">
    <source>
        <dbReference type="ARBA" id="ARBA00022729"/>
    </source>
</evidence>
<dbReference type="GO" id="GO:0052324">
    <property type="term" value="P:plant-type cell wall cellulose biosynthetic process"/>
    <property type="evidence" value="ECO:0007669"/>
    <property type="project" value="TreeGrafter"/>
</dbReference>
<name>A0A6A2ZG57_HIBSY</name>
<evidence type="ECO:0000256" key="3">
    <source>
        <dbReference type="ARBA" id="ARBA00023180"/>
    </source>
</evidence>
<dbReference type="InterPro" id="IPR006918">
    <property type="entry name" value="COBRA_pln"/>
</dbReference>
<gene>
    <name evidence="4" type="ORF">F3Y22_tig00110893pilonHSYRG00093</name>
</gene>
<reference evidence="4" key="1">
    <citation type="submission" date="2019-09" db="EMBL/GenBank/DDBJ databases">
        <title>Draft genome information of white flower Hibiscus syriacus.</title>
        <authorList>
            <person name="Kim Y.-M."/>
        </authorList>
    </citation>
    <scope>NUCLEOTIDE SEQUENCE [LARGE SCALE GENOMIC DNA]</scope>
    <source>
        <strain evidence="4">YM2019G1</strain>
    </source>
</reference>
<dbReference type="PANTHER" id="PTHR31673">
    <property type="entry name" value="PROTEIN COBRA"/>
    <property type="match status" value="1"/>
</dbReference>
<dbReference type="GO" id="GO:0098552">
    <property type="term" value="C:side of membrane"/>
    <property type="evidence" value="ECO:0007669"/>
    <property type="project" value="UniProtKB-KW"/>
</dbReference>
<dbReference type="GO" id="GO:0010215">
    <property type="term" value="P:cellulose microfibril organization"/>
    <property type="evidence" value="ECO:0007669"/>
    <property type="project" value="InterPro"/>
</dbReference>
<comment type="caution">
    <text evidence="4">The sequence shown here is derived from an EMBL/GenBank/DDBJ whole genome shotgun (WGS) entry which is preliminary data.</text>
</comment>
<sequence length="401" mass="45654">MSICLSLGLCFRGGNFVFVKRRIIFLLVKVSILNFQKYRHIEQPGWKLGWDWKGDEAIWNMRGAEATEQGNCSRFKGDQLPHCCERTPSIVDLLPGTPYNMQTTNCCKGDVLSSMIQDPSKYDSVFEMSVSGDTKAGFNMPENFTIGIQGYTCGHAVPVAPSKYSLDGRRWTQALGTWNVIYKNREPPSLVRCSKHMCPIWIHWHVKNSYTSYRRVKITVHNQNIVKNYSEWNSVALHPNLESVVQVFSFNYVPLSQYEFINDTGMFWGIKFYNDMLLQEGAGGNVQTEMLLQKDPGVFTFREGWGFPRRIPFNGDEYVMPPPDQYPRLPIIGQHDATLSIAAVFLSLLLLNAGFQKMFRGSDFVRGFVAVRVTRYTCNSACDGRNHGKPEITKNTTTTTI</sequence>
<dbReference type="GO" id="GO:0005886">
    <property type="term" value="C:plasma membrane"/>
    <property type="evidence" value="ECO:0007669"/>
    <property type="project" value="UniProtKB-SubCell"/>
</dbReference>
<accession>A0A6A2ZG57</accession>
<dbReference type="AlphaFoldDB" id="A0A6A2ZG57"/>
<proteinExistence type="inferred from homology"/>
<keyword evidence="2" id="KW-0732">Signal</keyword>
<evidence type="ECO:0000313" key="4">
    <source>
        <dbReference type="EMBL" id="KAE8690617.1"/>
    </source>
</evidence>
<evidence type="ECO:0000313" key="5">
    <source>
        <dbReference type="Proteomes" id="UP000436088"/>
    </source>
</evidence>
<keyword evidence="5" id="KW-1185">Reference proteome</keyword>
<comment type="similarity">
    <text evidence="1">Belongs to the COBRA family.</text>
</comment>
<keyword evidence="3" id="KW-0325">Glycoprotein</keyword>
<dbReference type="EMBL" id="VEPZ02001150">
    <property type="protein sequence ID" value="KAE8690617.1"/>
    <property type="molecule type" value="Genomic_DNA"/>
</dbReference>
<dbReference type="Proteomes" id="UP000436088">
    <property type="component" value="Unassembled WGS sequence"/>
</dbReference>
<protein>
    <submittedName>
        <fullName evidence="4">COBRA-like protein 6</fullName>
    </submittedName>
</protein>
<dbReference type="Pfam" id="PF04833">
    <property type="entry name" value="COBRA"/>
    <property type="match status" value="1"/>
</dbReference>
<evidence type="ECO:0000256" key="1">
    <source>
        <dbReference type="ARBA" id="ARBA00005507"/>
    </source>
</evidence>
<dbReference type="PANTHER" id="PTHR31673:SF30">
    <property type="entry name" value="COBRA-LIKE PROTEIN 6"/>
    <property type="match status" value="1"/>
</dbReference>
<organism evidence="4 5">
    <name type="scientific">Hibiscus syriacus</name>
    <name type="common">Rose of Sharon</name>
    <dbReference type="NCBI Taxonomy" id="106335"/>
    <lineage>
        <taxon>Eukaryota</taxon>
        <taxon>Viridiplantae</taxon>
        <taxon>Streptophyta</taxon>
        <taxon>Embryophyta</taxon>
        <taxon>Tracheophyta</taxon>
        <taxon>Spermatophyta</taxon>
        <taxon>Magnoliopsida</taxon>
        <taxon>eudicotyledons</taxon>
        <taxon>Gunneridae</taxon>
        <taxon>Pentapetalae</taxon>
        <taxon>rosids</taxon>
        <taxon>malvids</taxon>
        <taxon>Malvales</taxon>
        <taxon>Malvaceae</taxon>
        <taxon>Malvoideae</taxon>
        <taxon>Hibiscus</taxon>
    </lineage>
</organism>